<comment type="caution">
    <text evidence="5">The sequence shown here is derived from an EMBL/GenBank/DDBJ whole genome shotgun (WGS) entry which is preliminary data.</text>
</comment>
<keyword evidence="1 3" id="KW-0479">Metal-binding</keyword>
<dbReference type="InterPro" id="IPR044861">
    <property type="entry name" value="IPNS-like_FE2OG_OXY"/>
</dbReference>
<dbReference type="SUPFAM" id="SSF51197">
    <property type="entry name" value="Clavaminate synthase-like"/>
    <property type="match status" value="1"/>
</dbReference>
<dbReference type="InterPro" id="IPR050231">
    <property type="entry name" value="Iron_ascorbate_oxido_reductase"/>
</dbReference>
<evidence type="ECO:0000256" key="3">
    <source>
        <dbReference type="RuleBase" id="RU003682"/>
    </source>
</evidence>
<dbReference type="InterPro" id="IPR026992">
    <property type="entry name" value="DIOX_N"/>
</dbReference>
<evidence type="ECO:0000313" key="6">
    <source>
        <dbReference type="Proteomes" id="UP001345219"/>
    </source>
</evidence>
<dbReference type="GO" id="GO:0046872">
    <property type="term" value="F:metal ion binding"/>
    <property type="evidence" value="ECO:0007669"/>
    <property type="project" value="UniProtKB-KW"/>
</dbReference>
<dbReference type="EMBL" id="JAXIOK010000008">
    <property type="protein sequence ID" value="KAK4764500.1"/>
    <property type="molecule type" value="Genomic_DNA"/>
</dbReference>
<dbReference type="InterPro" id="IPR005123">
    <property type="entry name" value="Oxoglu/Fe-dep_dioxygenase_dom"/>
</dbReference>
<name>A0AAN7KK96_9MYRT</name>
<dbReference type="PRINTS" id="PR00682">
    <property type="entry name" value="IPNSYNTHASE"/>
</dbReference>
<sequence length="346" mass="38300">MSIEESSYPPQFRHHSLHLQDAQLQPSSSSSSLGPDIAVGTDDSVTDPIPIIDLQLIDRERLQEACRSWGLFRLVNHGVPLTILTEIQELAARLFSLPFDTKKELLGSPLSYFWGTPVLTPSGAALGLGVGVGPGKINWVEGLNAPLGKLPQLKTEDPLLSSLRSCLQQYGAHLGRIATSLFHVMSQDLNLQPKAQSGCYISESTGFVRVYRYPHYPLEISNLGMDAHTDSSLLTILCQDDVGGLEVIRGGEWIPVRPTPGTLVINLGDMMQAISDDEYKSAIHRVKINEHKDRISIGYFVFPGEDAVIQGSNYRPFKYSEFQEQVQKDVKTLGFKVGLERFKIIQ</sequence>
<dbReference type="Pfam" id="PF03171">
    <property type="entry name" value="2OG-FeII_Oxy"/>
    <property type="match status" value="1"/>
</dbReference>
<dbReference type="Gene3D" id="2.60.120.330">
    <property type="entry name" value="B-lactam Antibiotic, Isopenicillin N Synthase, Chain"/>
    <property type="match status" value="1"/>
</dbReference>
<evidence type="ECO:0000259" key="4">
    <source>
        <dbReference type="PROSITE" id="PS51471"/>
    </source>
</evidence>
<gene>
    <name evidence="5" type="ORF">SAY87_013938</name>
</gene>
<evidence type="ECO:0000313" key="5">
    <source>
        <dbReference type="EMBL" id="KAK4764500.1"/>
    </source>
</evidence>
<feature type="domain" description="Fe2OG dioxygenase" evidence="4">
    <location>
        <begin position="204"/>
        <end position="303"/>
    </location>
</feature>
<dbReference type="Pfam" id="PF14226">
    <property type="entry name" value="DIOX_N"/>
    <property type="match status" value="1"/>
</dbReference>
<dbReference type="Proteomes" id="UP001345219">
    <property type="component" value="Chromosome 11"/>
</dbReference>
<evidence type="ECO:0000256" key="1">
    <source>
        <dbReference type="ARBA" id="ARBA00022723"/>
    </source>
</evidence>
<keyword evidence="2 3" id="KW-0408">Iron</keyword>
<accession>A0AAN7KK96</accession>
<comment type="similarity">
    <text evidence="3">Belongs to the iron/ascorbate-dependent oxidoreductase family.</text>
</comment>
<keyword evidence="6" id="KW-1185">Reference proteome</keyword>
<protein>
    <recommendedName>
        <fullName evidence="4">Fe2OG dioxygenase domain-containing protein</fullName>
    </recommendedName>
</protein>
<dbReference type="PANTHER" id="PTHR47990">
    <property type="entry name" value="2-OXOGLUTARATE (2OG) AND FE(II)-DEPENDENT OXYGENASE SUPERFAMILY PROTEIN-RELATED"/>
    <property type="match status" value="1"/>
</dbReference>
<evidence type="ECO:0000256" key="2">
    <source>
        <dbReference type="ARBA" id="ARBA00023004"/>
    </source>
</evidence>
<proteinExistence type="inferred from homology"/>
<keyword evidence="3" id="KW-0560">Oxidoreductase</keyword>
<dbReference type="InterPro" id="IPR027443">
    <property type="entry name" value="IPNS-like_sf"/>
</dbReference>
<dbReference type="GO" id="GO:0016491">
    <property type="term" value="F:oxidoreductase activity"/>
    <property type="evidence" value="ECO:0007669"/>
    <property type="project" value="UniProtKB-KW"/>
</dbReference>
<organism evidence="5 6">
    <name type="scientific">Trapa incisa</name>
    <dbReference type="NCBI Taxonomy" id="236973"/>
    <lineage>
        <taxon>Eukaryota</taxon>
        <taxon>Viridiplantae</taxon>
        <taxon>Streptophyta</taxon>
        <taxon>Embryophyta</taxon>
        <taxon>Tracheophyta</taxon>
        <taxon>Spermatophyta</taxon>
        <taxon>Magnoliopsida</taxon>
        <taxon>eudicotyledons</taxon>
        <taxon>Gunneridae</taxon>
        <taxon>Pentapetalae</taxon>
        <taxon>rosids</taxon>
        <taxon>malvids</taxon>
        <taxon>Myrtales</taxon>
        <taxon>Lythraceae</taxon>
        <taxon>Trapa</taxon>
    </lineage>
</organism>
<dbReference type="PROSITE" id="PS51471">
    <property type="entry name" value="FE2OG_OXY"/>
    <property type="match status" value="1"/>
</dbReference>
<dbReference type="AlphaFoldDB" id="A0AAN7KK96"/>
<reference evidence="5 6" key="1">
    <citation type="journal article" date="2023" name="Hortic Res">
        <title>Pangenome of water caltrop reveals structural variations and asymmetric subgenome divergence after allopolyploidization.</title>
        <authorList>
            <person name="Zhang X."/>
            <person name="Chen Y."/>
            <person name="Wang L."/>
            <person name="Yuan Y."/>
            <person name="Fang M."/>
            <person name="Shi L."/>
            <person name="Lu R."/>
            <person name="Comes H.P."/>
            <person name="Ma Y."/>
            <person name="Chen Y."/>
            <person name="Huang G."/>
            <person name="Zhou Y."/>
            <person name="Zheng Z."/>
            <person name="Qiu Y."/>
        </authorList>
    </citation>
    <scope>NUCLEOTIDE SEQUENCE [LARGE SCALE GENOMIC DNA]</scope>
    <source>
        <tissue evidence="5">Roots</tissue>
    </source>
</reference>